<gene>
    <name evidence="1" type="ORF">SAMN05192563_1002388</name>
</gene>
<reference evidence="1 2" key="1">
    <citation type="submission" date="2016-10" db="EMBL/GenBank/DDBJ databases">
        <authorList>
            <person name="de Groot N.N."/>
        </authorList>
    </citation>
    <scope>NUCLEOTIDE SEQUENCE [LARGE SCALE GENOMIC DNA]</scope>
    <source>
        <strain evidence="1 2">LMG 27731</strain>
    </source>
</reference>
<dbReference type="InterPro" id="IPR029058">
    <property type="entry name" value="AB_hydrolase_fold"/>
</dbReference>
<evidence type="ECO:0008006" key="3">
    <source>
        <dbReference type="Google" id="ProtNLM"/>
    </source>
</evidence>
<dbReference type="SUPFAM" id="SSF53474">
    <property type="entry name" value="alpha/beta-Hydrolases"/>
    <property type="match status" value="1"/>
</dbReference>
<protein>
    <recommendedName>
        <fullName evidence="3">Alpha/beta hydrolase</fullName>
    </recommendedName>
</protein>
<organism evidence="1 2">
    <name type="scientific">Paraburkholderia aspalathi</name>
    <dbReference type="NCBI Taxonomy" id="1324617"/>
    <lineage>
        <taxon>Bacteria</taxon>
        <taxon>Pseudomonadati</taxon>
        <taxon>Pseudomonadota</taxon>
        <taxon>Betaproteobacteria</taxon>
        <taxon>Burkholderiales</taxon>
        <taxon>Burkholderiaceae</taxon>
        <taxon>Paraburkholderia</taxon>
    </lineage>
</organism>
<name>A0A1I6ZIY5_9BURK</name>
<sequence length="423" mass="46558">MEQAVLPQVTAGLRGANWDPALMRRPYTVVPYSLQTADGQATLGFLFTRTGKETCVVSIMHPREMSVTHYLVPTILDAGCACWVQGPRSIGNDLRLEHEIALFDVAAGMSHLRQSGYESIVMLGNSGGAALYAFYHQQAMLPPEQRIAKTPGGRPTGLDKLPMQSADGFVFVSPHPGQGALLMSGIDPSVIDESDPMAIDESLDPFSEANGYDPRTRQARYSPQFVSRYRAAQRQRVERIDGIARALIERKQQARARVKTGSATMNDRRLAAYAPIFQVWRTDADLRSWDISMDPSDRVTGSLWGSDPFTSNWGSVAFARTVTPESWLSTWSGISSNASLEKCAPSINRPILLIEYTGDQCTFPADIDAIYALLGNDDKQRVRVKGNHHGMALAPDEESGRVVAGRVITAWLKKRFDPTQNNA</sequence>
<dbReference type="Proteomes" id="UP000198844">
    <property type="component" value="Unassembled WGS sequence"/>
</dbReference>
<evidence type="ECO:0000313" key="1">
    <source>
        <dbReference type="EMBL" id="SFT62664.1"/>
    </source>
</evidence>
<proteinExistence type="predicted"/>
<accession>A0A1I6ZIY5</accession>
<dbReference type="AlphaFoldDB" id="A0A1I6ZIY5"/>
<dbReference type="Gene3D" id="3.40.50.1820">
    <property type="entry name" value="alpha/beta hydrolase"/>
    <property type="match status" value="1"/>
</dbReference>
<evidence type="ECO:0000313" key="2">
    <source>
        <dbReference type="Proteomes" id="UP000198844"/>
    </source>
</evidence>
<dbReference type="EMBL" id="FPBH01000002">
    <property type="protein sequence ID" value="SFT62664.1"/>
    <property type="molecule type" value="Genomic_DNA"/>
</dbReference>